<evidence type="ECO:0000259" key="5">
    <source>
        <dbReference type="PROSITE" id="PS51730"/>
    </source>
</evidence>
<comment type="catalytic activity">
    <reaction evidence="3">
        <text>L-lysyl-[alpha-tubulin] + acetyl-CoA = N(6)-acetyl-L-lysyl-[alpha-tubulin] + CoA + H(+)</text>
        <dbReference type="Rhea" id="RHEA:15277"/>
        <dbReference type="Rhea" id="RHEA-COMP:11278"/>
        <dbReference type="Rhea" id="RHEA-COMP:11279"/>
        <dbReference type="ChEBI" id="CHEBI:15378"/>
        <dbReference type="ChEBI" id="CHEBI:29969"/>
        <dbReference type="ChEBI" id="CHEBI:57287"/>
        <dbReference type="ChEBI" id="CHEBI:57288"/>
        <dbReference type="ChEBI" id="CHEBI:61930"/>
        <dbReference type="EC" id="2.3.1.108"/>
    </reaction>
</comment>
<dbReference type="FunFam" id="3.40.630.30:FF:000020">
    <property type="entry name" value="Alpha-tubulin N-acetyltransferase 1"/>
    <property type="match status" value="1"/>
</dbReference>
<feature type="region of interest" description="Disordered" evidence="4">
    <location>
        <begin position="389"/>
        <end position="408"/>
    </location>
</feature>
<keyword evidence="2 3" id="KW-0012">Acyltransferase</keyword>
<dbReference type="GO" id="GO:0005874">
    <property type="term" value="C:microtubule"/>
    <property type="evidence" value="ECO:0007669"/>
    <property type="project" value="InterPro"/>
</dbReference>
<keyword evidence="1 3" id="KW-0808">Transferase</keyword>
<feature type="binding site" evidence="3">
    <location>
        <begin position="122"/>
        <end position="135"/>
    </location>
    <ligand>
        <name>acetyl-CoA</name>
        <dbReference type="ChEBI" id="CHEBI:57288"/>
    </ligand>
</feature>
<dbReference type="EMBL" id="NEDP02005524">
    <property type="protein sequence ID" value="OWF39483.1"/>
    <property type="molecule type" value="Genomic_DNA"/>
</dbReference>
<reference evidence="6 7" key="1">
    <citation type="journal article" date="2017" name="Nat. Ecol. Evol.">
        <title>Scallop genome provides insights into evolution of bilaterian karyotype and development.</title>
        <authorList>
            <person name="Wang S."/>
            <person name="Zhang J."/>
            <person name="Jiao W."/>
            <person name="Li J."/>
            <person name="Xun X."/>
            <person name="Sun Y."/>
            <person name="Guo X."/>
            <person name="Huan P."/>
            <person name="Dong B."/>
            <person name="Zhang L."/>
            <person name="Hu X."/>
            <person name="Sun X."/>
            <person name="Wang J."/>
            <person name="Zhao C."/>
            <person name="Wang Y."/>
            <person name="Wang D."/>
            <person name="Huang X."/>
            <person name="Wang R."/>
            <person name="Lv J."/>
            <person name="Li Y."/>
            <person name="Zhang Z."/>
            <person name="Liu B."/>
            <person name="Lu W."/>
            <person name="Hui Y."/>
            <person name="Liang J."/>
            <person name="Zhou Z."/>
            <person name="Hou R."/>
            <person name="Li X."/>
            <person name="Liu Y."/>
            <person name="Li H."/>
            <person name="Ning X."/>
            <person name="Lin Y."/>
            <person name="Zhao L."/>
            <person name="Xing Q."/>
            <person name="Dou J."/>
            <person name="Li Y."/>
            <person name="Mao J."/>
            <person name="Guo H."/>
            <person name="Dou H."/>
            <person name="Li T."/>
            <person name="Mu C."/>
            <person name="Jiang W."/>
            <person name="Fu Q."/>
            <person name="Fu X."/>
            <person name="Miao Y."/>
            <person name="Liu J."/>
            <person name="Yu Q."/>
            <person name="Li R."/>
            <person name="Liao H."/>
            <person name="Li X."/>
            <person name="Kong Y."/>
            <person name="Jiang Z."/>
            <person name="Chourrout D."/>
            <person name="Li R."/>
            <person name="Bao Z."/>
        </authorList>
    </citation>
    <scope>NUCLEOTIDE SEQUENCE [LARGE SCALE GENOMIC DNA]</scope>
    <source>
        <strain evidence="6 7">PY_sf001</strain>
    </source>
</reference>
<dbReference type="AlphaFoldDB" id="A0A210PSL3"/>
<evidence type="ECO:0000256" key="3">
    <source>
        <dbReference type="HAMAP-Rule" id="MF_03130"/>
    </source>
</evidence>
<feature type="compositionally biased region" description="Low complexity" evidence="4">
    <location>
        <begin position="339"/>
        <end position="349"/>
    </location>
</feature>
<organism evidence="6 7">
    <name type="scientific">Mizuhopecten yessoensis</name>
    <name type="common">Japanese scallop</name>
    <name type="synonym">Patinopecten yessoensis</name>
    <dbReference type="NCBI Taxonomy" id="6573"/>
    <lineage>
        <taxon>Eukaryota</taxon>
        <taxon>Metazoa</taxon>
        <taxon>Spiralia</taxon>
        <taxon>Lophotrochozoa</taxon>
        <taxon>Mollusca</taxon>
        <taxon>Bivalvia</taxon>
        <taxon>Autobranchia</taxon>
        <taxon>Pteriomorphia</taxon>
        <taxon>Pectinida</taxon>
        <taxon>Pectinoidea</taxon>
        <taxon>Pectinidae</taxon>
        <taxon>Mizuhopecten</taxon>
    </lineage>
</organism>
<protein>
    <recommendedName>
        <fullName evidence="3">Alpha-tubulin N-acetyltransferase</fullName>
        <shortName evidence="3">Alpha-TAT</shortName>
        <shortName evidence="3">TAT</shortName>
        <ecNumber evidence="3">2.3.1.108</ecNumber>
    </recommendedName>
    <alternativeName>
        <fullName evidence="3">Acetyltransferase mec-17 homolog</fullName>
    </alternativeName>
</protein>
<dbReference type="InterPro" id="IPR038746">
    <property type="entry name" value="Atat"/>
</dbReference>
<dbReference type="InterPro" id="IPR007965">
    <property type="entry name" value="GNAT_ATAT"/>
</dbReference>
<keyword evidence="7" id="KW-1185">Reference proteome</keyword>
<dbReference type="OrthoDB" id="447510at2759"/>
<dbReference type="Gene3D" id="3.40.630.30">
    <property type="match status" value="1"/>
</dbReference>
<feature type="domain" description="N-acetyltransferase" evidence="5">
    <location>
        <begin position="1"/>
        <end position="188"/>
    </location>
</feature>
<feature type="region of interest" description="Disordered" evidence="4">
    <location>
        <begin position="313"/>
        <end position="371"/>
    </location>
</feature>
<evidence type="ECO:0000256" key="1">
    <source>
        <dbReference type="ARBA" id="ARBA00022679"/>
    </source>
</evidence>
<dbReference type="GO" id="GO:0070507">
    <property type="term" value="P:regulation of microtubule cytoskeleton organization"/>
    <property type="evidence" value="ECO:0007669"/>
    <property type="project" value="UniProtKB-UniRule"/>
</dbReference>
<proteinExistence type="inferred from homology"/>
<dbReference type="PANTHER" id="PTHR12327:SF0">
    <property type="entry name" value="ALPHA-TUBULIN N-ACETYLTRANSFERASE 1"/>
    <property type="match status" value="1"/>
</dbReference>
<comment type="caution">
    <text evidence="6">The sequence shown here is derived from an EMBL/GenBank/DDBJ whole genome shotgun (WGS) entry which is preliminary data.</text>
</comment>
<dbReference type="PANTHER" id="PTHR12327">
    <property type="entry name" value="ALPHA-TUBULIN N-ACETYLTRANSFERASE 1"/>
    <property type="match status" value="1"/>
</dbReference>
<comment type="similarity">
    <text evidence="3">Belongs to the acetyltransferase ATAT1 family.</text>
</comment>
<accession>A0A210PSL3</accession>
<feature type="compositionally biased region" description="Polar residues" evidence="4">
    <location>
        <begin position="239"/>
        <end position="249"/>
    </location>
</feature>
<sequence length="462" mass="51760">MEFPFNTNNLLGSEISKLDKKVVPFRKNADGFTFVDLRSQLCTVIDKMGDASSRAQGLHGTITGGRKLQLSDHILYIMKDSNSNNNGSGAVVGILKIGHKKLFVYDRNGGVHELEPICVLDFYVHESRQRMGCGRKLFDFMLRDMNVKPQHLAIDKPSFKFSQFLNKHYNLKGEIPQVNNFVVFEGFLNNRPNTGNGRRRLGGRPPIHPDSNFGDGEIIVQQGRSSSHYGRFQRHHSRPNSGQLSSRSAPPNRLEEPNLRELEMPVPVGVKALEIDPLINTSDQSVHLNLQPLNSTYNSRAYGAGAILYSRHVNTPPDGGRRSRPNSGSYNNREGSRANSRTSGGSRTNSRNRDQLRGPSPPMLKRMDPPSSFKEQLNLHQDYQGRDGHLKVHISPDNLSSNSPAIPNHMTPSLLPNLANNSYKSGYADRYKPLHNMNWNPGAASPTHHTIGARHYSHTRLW</sequence>
<name>A0A210PSL3_MIZYE</name>
<dbReference type="GO" id="GO:0048666">
    <property type="term" value="P:neuron development"/>
    <property type="evidence" value="ECO:0007669"/>
    <property type="project" value="UniProtKB-UniRule"/>
</dbReference>
<evidence type="ECO:0000256" key="2">
    <source>
        <dbReference type="ARBA" id="ARBA00023315"/>
    </source>
</evidence>
<evidence type="ECO:0000256" key="4">
    <source>
        <dbReference type="SAM" id="MobiDB-lite"/>
    </source>
</evidence>
<evidence type="ECO:0000313" key="6">
    <source>
        <dbReference type="EMBL" id="OWF39483.1"/>
    </source>
</evidence>
<dbReference type="PROSITE" id="PS51730">
    <property type="entry name" value="GNAT_ATAT"/>
    <property type="match status" value="1"/>
</dbReference>
<comment type="function">
    <text evidence="3">Specifically acetylates 'Lys-40' in alpha-tubulin on the lumenal side of microtubules. Promotes microtubule destabilization and accelerates microtubule dynamics; this activity may be independent of acetylation activity. Acetylates alpha-tubulin with a slow enzymatic rate, due to a catalytic site that is not optimized for acetyl transfer. Enters the microtubule through each end and diffuses quickly throughout the lumen of microtubules. Acetylates only long/old microtubules because of its slow acetylation rate since it does not have time to act on dynamically unstable microtubules before the enzyme is released.</text>
</comment>
<feature type="binding site" evidence="3">
    <location>
        <begin position="158"/>
        <end position="167"/>
    </location>
    <ligand>
        <name>acetyl-CoA</name>
        <dbReference type="ChEBI" id="CHEBI:57288"/>
    </ligand>
</feature>
<dbReference type="HAMAP" id="MF_03130">
    <property type="entry name" value="mec17"/>
    <property type="match status" value="1"/>
</dbReference>
<dbReference type="GO" id="GO:0019799">
    <property type="term" value="F:tubulin N-acetyltransferase activity"/>
    <property type="evidence" value="ECO:0007669"/>
    <property type="project" value="UniProtKB-UniRule"/>
</dbReference>
<dbReference type="Pfam" id="PF05301">
    <property type="entry name" value="Acetyltransf_16"/>
    <property type="match status" value="1"/>
</dbReference>
<feature type="site" description="Crucial for catalytic activity" evidence="3">
    <location>
        <position position="56"/>
    </location>
</feature>
<dbReference type="STRING" id="6573.A0A210PSL3"/>
<gene>
    <name evidence="6" type="ORF">KP79_PYT03697</name>
</gene>
<feature type="region of interest" description="Disordered" evidence="4">
    <location>
        <begin position="193"/>
        <end position="261"/>
    </location>
</feature>
<dbReference type="Proteomes" id="UP000242188">
    <property type="component" value="Unassembled WGS sequence"/>
</dbReference>
<evidence type="ECO:0000313" key="7">
    <source>
        <dbReference type="Proteomes" id="UP000242188"/>
    </source>
</evidence>
<dbReference type="EC" id="2.3.1.108" evidence="3"/>